<keyword evidence="3" id="KW-0479">Metal-binding</keyword>
<gene>
    <name evidence="3 6" type="primary">rsgA</name>
    <name evidence="6" type="ORF">EVC35_05370</name>
</gene>
<name>A0AAJ1R928_9LACO</name>
<comment type="subcellular location">
    <subcellularLocation>
        <location evidence="3">Cytoplasm</location>
    </subcellularLocation>
</comment>
<dbReference type="PROSITE" id="PS50936">
    <property type="entry name" value="ENGC_GTPASE"/>
    <property type="match status" value="1"/>
</dbReference>
<dbReference type="GO" id="GO:0005737">
    <property type="term" value="C:cytoplasm"/>
    <property type="evidence" value="ECO:0007669"/>
    <property type="project" value="UniProtKB-SubCell"/>
</dbReference>
<evidence type="ECO:0000256" key="3">
    <source>
        <dbReference type="HAMAP-Rule" id="MF_01820"/>
    </source>
</evidence>
<comment type="cofactor">
    <cofactor evidence="3">
        <name>Zn(2+)</name>
        <dbReference type="ChEBI" id="CHEBI:29105"/>
    </cofactor>
    <text evidence="3">Binds 1 zinc ion per subunit.</text>
</comment>
<comment type="similarity">
    <text evidence="3">Belongs to the TRAFAC class YlqF/YawG GTPase family. RsgA subfamily.</text>
</comment>
<keyword evidence="3" id="KW-0690">Ribosome biogenesis</keyword>
<dbReference type="Proteomes" id="UP001167919">
    <property type="component" value="Unassembled WGS sequence"/>
</dbReference>
<dbReference type="EC" id="3.6.1.-" evidence="3"/>
<dbReference type="InterPro" id="IPR010914">
    <property type="entry name" value="RsgA_GTPase_dom"/>
</dbReference>
<feature type="binding site" evidence="3">
    <location>
        <position position="296"/>
    </location>
    <ligand>
        <name>Zn(2+)</name>
        <dbReference type="ChEBI" id="CHEBI:29105"/>
    </ligand>
</feature>
<dbReference type="Gene3D" id="1.10.40.50">
    <property type="entry name" value="Probable gtpase engc, domain 3"/>
    <property type="match status" value="1"/>
</dbReference>
<dbReference type="PROSITE" id="PS51721">
    <property type="entry name" value="G_CP"/>
    <property type="match status" value="1"/>
</dbReference>
<keyword evidence="1 3" id="KW-0547">Nucleotide-binding</keyword>
<dbReference type="GO" id="GO:0005525">
    <property type="term" value="F:GTP binding"/>
    <property type="evidence" value="ECO:0007669"/>
    <property type="project" value="UniProtKB-UniRule"/>
</dbReference>
<accession>A0AAJ1R928</accession>
<reference evidence="6" key="1">
    <citation type="submission" date="2019-01" db="EMBL/GenBank/DDBJ databases">
        <title>Oenococcus sicerae UCMA17102.</title>
        <authorList>
            <person name="Cousin F.J."/>
            <person name="Le Guellec R."/>
            <person name="Cretenet M."/>
        </authorList>
    </citation>
    <scope>NUCLEOTIDE SEQUENCE</scope>
    <source>
        <strain evidence="6">UCMA17102</strain>
    </source>
</reference>
<dbReference type="InterPro" id="IPR030378">
    <property type="entry name" value="G_CP_dom"/>
</dbReference>
<dbReference type="SUPFAM" id="SSF52540">
    <property type="entry name" value="P-loop containing nucleoside triphosphate hydrolases"/>
    <property type="match status" value="1"/>
</dbReference>
<dbReference type="AlphaFoldDB" id="A0AAJ1R928"/>
<dbReference type="HAMAP" id="MF_01820">
    <property type="entry name" value="GTPase_RsgA"/>
    <property type="match status" value="1"/>
</dbReference>
<evidence type="ECO:0000313" key="7">
    <source>
        <dbReference type="Proteomes" id="UP001167919"/>
    </source>
</evidence>
<keyword evidence="3" id="KW-0963">Cytoplasm</keyword>
<dbReference type="CDD" id="cd01854">
    <property type="entry name" value="YjeQ_EngC"/>
    <property type="match status" value="1"/>
</dbReference>
<evidence type="ECO:0000313" key="6">
    <source>
        <dbReference type="EMBL" id="MDN6900434.1"/>
    </source>
</evidence>
<organism evidence="6 7">
    <name type="scientific">Oenococcus sicerae</name>
    <dbReference type="NCBI Taxonomy" id="2203724"/>
    <lineage>
        <taxon>Bacteria</taxon>
        <taxon>Bacillati</taxon>
        <taxon>Bacillota</taxon>
        <taxon>Bacilli</taxon>
        <taxon>Lactobacillales</taxon>
        <taxon>Lactobacillaceae</taxon>
        <taxon>Oenococcus</taxon>
    </lineage>
</organism>
<dbReference type="InterPro" id="IPR004881">
    <property type="entry name" value="Ribosome_biogen_GTPase_RsgA"/>
</dbReference>
<dbReference type="GO" id="GO:0042274">
    <property type="term" value="P:ribosomal small subunit biogenesis"/>
    <property type="evidence" value="ECO:0007669"/>
    <property type="project" value="UniProtKB-UniRule"/>
</dbReference>
<keyword evidence="2 3" id="KW-0342">GTP-binding</keyword>
<protein>
    <recommendedName>
        <fullName evidence="3">Small ribosomal subunit biogenesis GTPase RsgA</fullName>
        <ecNumber evidence="3">3.6.1.-</ecNumber>
    </recommendedName>
</protein>
<sequence length="334" mass="37734">MIFLRINDYCILPYLSSTDQSGFPLVARIIQIFNQKNITIADSQGVIYHSAFLSGSLKRQATLAVGDFVRYEKIANSYRITTLLNRNNQLVKNTSAARKSVHVKNGIQLIAANLTDVFVVIACDQRFTISLLERYLLQFQVPNTKLRIILTKQDFQSDFLKIKQLILKSYPKLAIFAVSIYDQPSFAIFKKMLSNKSTSIFIGASGAGKSTIINQLAGQTLQKVCQVRFGDQRGKHTTTSARLYFINDHFGYLIDTPGIKEIGLTNTAGTDVFADIDDLAGHCRFKNCRHTNEPGCAIQAAIQTGQLDATRFQRYEKYRRELDHHHKNKQGKQQ</sequence>
<dbReference type="PANTHER" id="PTHR32120">
    <property type="entry name" value="SMALL RIBOSOMAL SUBUNIT BIOGENESIS GTPASE RSGA"/>
    <property type="match status" value="1"/>
</dbReference>
<comment type="caution">
    <text evidence="6">The sequence shown here is derived from an EMBL/GenBank/DDBJ whole genome shotgun (WGS) entry which is preliminary data.</text>
</comment>
<feature type="binding site" evidence="3">
    <location>
        <begin position="151"/>
        <end position="154"/>
    </location>
    <ligand>
        <name>GTP</name>
        <dbReference type="ChEBI" id="CHEBI:37565"/>
    </ligand>
</feature>
<dbReference type="Pfam" id="PF03193">
    <property type="entry name" value="RsgA_GTPase"/>
    <property type="match status" value="1"/>
</dbReference>
<feature type="binding site" evidence="3">
    <location>
        <begin position="203"/>
        <end position="211"/>
    </location>
    <ligand>
        <name>GTP</name>
        <dbReference type="ChEBI" id="CHEBI:37565"/>
    </ligand>
</feature>
<dbReference type="GO" id="GO:0046872">
    <property type="term" value="F:metal ion binding"/>
    <property type="evidence" value="ECO:0007669"/>
    <property type="project" value="UniProtKB-KW"/>
</dbReference>
<comment type="subunit">
    <text evidence="3">Monomer. Associates with 30S ribosomal subunit, binds 16S rRNA.</text>
</comment>
<dbReference type="Gene3D" id="3.40.50.300">
    <property type="entry name" value="P-loop containing nucleotide triphosphate hydrolases"/>
    <property type="match status" value="1"/>
</dbReference>
<keyword evidence="3" id="KW-0862">Zinc</keyword>
<feature type="domain" description="CP-type G" evidence="5">
    <location>
        <begin position="104"/>
        <end position="262"/>
    </location>
</feature>
<evidence type="ECO:0000256" key="2">
    <source>
        <dbReference type="ARBA" id="ARBA00023134"/>
    </source>
</evidence>
<feature type="binding site" evidence="3">
    <location>
        <position position="283"/>
    </location>
    <ligand>
        <name>Zn(2+)</name>
        <dbReference type="ChEBI" id="CHEBI:29105"/>
    </ligand>
</feature>
<dbReference type="InterPro" id="IPR027417">
    <property type="entry name" value="P-loop_NTPase"/>
</dbReference>
<keyword evidence="3" id="KW-0694">RNA-binding</keyword>
<feature type="binding site" evidence="3">
    <location>
        <position position="288"/>
    </location>
    <ligand>
        <name>Zn(2+)</name>
        <dbReference type="ChEBI" id="CHEBI:29105"/>
    </ligand>
</feature>
<dbReference type="GO" id="GO:0003924">
    <property type="term" value="F:GTPase activity"/>
    <property type="evidence" value="ECO:0007669"/>
    <property type="project" value="UniProtKB-UniRule"/>
</dbReference>
<dbReference type="PANTHER" id="PTHR32120:SF11">
    <property type="entry name" value="SMALL RIBOSOMAL SUBUNIT BIOGENESIS GTPASE RSGA 1, MITOCHONDRIAL-RELATED"/>
    <property type="match status" value="1"/>
</dbReference>
<evidence type="ECO:0000259" key="5">
    <source>
        <dbReference type="PROSITE" id="PS51721"/>
    </source>
</evidence>
<feature type="binding site" evidence="3">
    <location>
        <position position="290"/>
    </location>
    <ligand>
        <name>Zn(2+)</name>
        <dbReference type="ChEBI" id="CHEBI:29105"/>
    </ligand>
</feature>
<dbReference type="NCBIfam" id="TIGR00157">
    <property type="entry name" value="ribosome small subunit-dependent GTPase A"/>
    <property type="match status" value="1"/>
</dbReference>
<feature type="domain" description="EngC GTPase" evidence="4">
    <location>
        <begin position="112"/>
        <end position="260"/>
    </location>
</feature>
<proteinExistence type="inferred from homology"/>
<keyword evidence="3" id="KW-0378">Hydrolase</keyword>
<comment type="function">
    <text evidence="3">One of several proteins that assist in the late maturation steps of the functional core of the 30S ribosomal subunit. Helps release RbfA from mature subunits. May play a role in the assembly of ribosomal proteins into the subunit. Circularly permuted GTPase that catalyzes slow GTP hydrolysis, GTPase activity is stimulated by the 30S ribosomal subunit.</text>
</comment>
<dbReference type="GO" id="GO:0019843">
    <property type="term" value="F:rRNA binding"/>
    <property type="evidence" value="ECO:0007669"/>
    <property type="project" value="UniProtKB-KW"/>
</dbReference>
<keyword evidence="3" id="KW-0699">rRNA-binding</keyword>
<evidence type="ECO:0000256" key="1">
    <source>
        <dbReference type="ARBA" id="ARBA00022741"/>
    </source>
</evidence>
<dbReference type="EMBL" id="SDWY01000003">
    <property type="protein sequence ID" value="MDN6900434.1"/>
    <property type="molecule type" value="Genomic_DNA"/>
</dbReference>
<evidence type="ECO:0000259" key="4">
    <source>
        <dbReference type="PROSITE" id="PS50936"/>
    </source>
</evidence>